<organism evidence="2 3">
    <name type="scientific">Oryza sativa subsp. japonica</name>
    <name type="common">Rice</name>
    <dbReference type="NCBI Taxonomy" id="39947"/>
    <lineage>
        <taxon>Eukaryota</taxon>
        <taxon>Viridiplantae</taxon>
        <taxon>Streptophyta</taxon>
        <taxon>Embryophyta</taxon>
        <taxon>Tracheophyta</taxon>
        <taxon>Spermatophyta</taxon>
        <taxon>Magnoliopsida</taxon>
        <taxon>Liliopsida</taxon>
        <taxon>Poales</taxon>
        <taxon>Poaceae</taxon>
        <taxon>BOP clade</taxon>
        <taxon>Oryzoideae</taxon>
        <taxon>Oryzeae</taxon>
        <taxon>Oryzinae</taxon>
        <taxon>Oryza</taxon>
        <taxon>Oryza sativa</taxon>
    </lineage>
</organism>
<reference evidence="3" key="2">
    <citation type="journal article" date="2008" name="Nucleic Acids Res.">
        <title>The rice annotation project database (RAP-DB): 2008 update.</title>
        <authorList>
            <consortium name="The rice annotation project (RAP)"/>
        </authorList>
    </citation>
    <scope>GENOME REANNOTATION</scope>
    <source>
        <strain evidence="3">cv. Nipponbare</strain>
    </source>
</reference>
<sequence>MGMVTGDFSHIGGGDGVAKPDGGSPVAIPSRAWAKGGADGPAQPGTKCRSDRAGPMAGGPCLAVPGPGRAGWTFWLSIPGFAIEGCDSTRCKS</sequence>
<evidence type="ECO:0000313" key="2">
    <source>
        <dbReference type="EMBL" id="AAO72410.1"/>
    </source>
</evidence>
<reference evidence="3" key="1">
    <citation type="journal article" date="2005" name="Nature">
        <title>The map-based sequence of the rice genome.</title>
        <authorList>
            <consortium name="International rice genome sequencing project (IRGSP)"/>
            <person name="Matsumoto T."/>
            <person name="Wu J."/>
            <person name="Kanamori H."/>
            <person name="Katayose Y."/>
            <person name="Fujisawa M."/>
            <person name="Namiki N."/>
            <person name="Mizuno H."/>
            <person name="Yamamoto K."/>
            <person name="Antonio B.A."/>
            <person name="Baba T."/>
            <person name="Sakata K."/>
            <person name="Nagamura Y."/>
            <person name="Aoki H."/>
            <person name="Arikawa K."/>
            <person name="Arita K."/>
            <person name="Bito T."/>
            <person name="Chiden Y."/>
            <person name="Fujitsuka N."/>
            <person name="Fukunaka R."/>
            <person name="Hamada M."/>
            <person name="Harada C."/>
            <person name="Hayashi A."/>
            <person name="Hijishita S."/>
            <person name="Honda M."/>
            <person name="Hosokawa S."/>
            <person name="Ichikawa Y."/>
            <person name="Idonuma A."/>
            <person name="Iijima M."/>
            <person name="Ikeda M."/>
            <person name="Ikeno M."/>
            <person name="Ito K."/>
            <person name="Ito S."/>
            <person name="Ito T."/>
            <person name="Ito Y."/>
            <person name="Ito Y."/>
            <person name="Iwabuchi A."/>
            <person name="Kamiya K."/>
            <person name="Karasawa W."/>
            <person name="Kurita K."/>
            <person name="Katagiri S."/>
            <person name="Kikuta A."/>
            <person name="Kobayashi H."/>
            <person name="Kobayashi N."/>
            <person name="Machita K."/>
            <person name="Maehara T."/>
            <person name="Masukawa M."/>
            <person name="Mizubayashi T."/>
            <person name="Mukai Y."/>
            <person name="Nagasaki H."/>
            <person name="Nagata Y."/>
            <person name="Naito S."/>
            <person name="Nakashima M."/>
            <person name="Nakama Y."/>
            <person name="Nakamichi Y."/>
            <person name="Nakamura M."/>
            <person name="Meguro A."/>
            <person name="Negishi M."/>
            <person name="Ohta I."/>
            <person name="Ohta T."/>
            <person name="Okamoto M."/>
            <person name="Ono N."/>
            <person name="Saji S."/>
            <person name="Sakaguchi M."/>
            <person name="Sakai K."/>
            <person name="Shibata M."/>
            <person name="Shimokawa T."/>
            <person name="Song J."/>
            <person name="Takazaki Y."/>
            <person name="Terasawa K."/>
            <person name="Tsugane M."/>
            <person name="Tsuji K."/>
            <person name="Ueda S."/>
            <person name="Waki K."/>
            <person name="Yamagata H."/>
            <person name="Yamamoto M."/>
            <person name="Yamamoto S."/>
            <person name="Yamane H."/>
            <person name="Yoshiki S."/>
            <person name="Yoshihara R."/>
            <person name="Yukawa K."/>
            <person name="Zhong H."/>
            <person name="Yano M."/>
            <person name="Yuan Q."/>
            <person name="Ouyang S."/>
            <person name="Liu J."/>
            <person name="Jones K.M."/>
            <person name="Gansberger K."/>
            <person name="Moffat K."/>
            <person name="Hill J."/>
            <person name="Bera J."/>
            <person name="Fadrosh D."/>
            <person name="Jin S."/>
            <person name="Johri S."/>
            <person name="Kim M."/>
            <person name="Overton L."/>
            <person name="Reardon M."/>
            <person name="Tsitrin T."/>
            <person name="Vuong H."/>
            <person name="Weaver B."/>
            <person name="Ciecko A."/>
            <person name="Tallon L."/>
            <person name="Jackson J."/>
            <person name="Pai G."/>
            <person name="Aken S.V."/>
            <person name="Utterback T."/>
            <person name="Reidmuller S."/>
            <person name="Feldblyum T."/>
            <person name="Hsiao J."/>
            <person name="Zismann V."/>
            <person name="Iobst S."/>
            <person name="de Vazeille A.R."/>
            <person name="Buell C.R."/>
            <person name="Ying K."/>
            <person name="Li Y."/>
            <person name="Lu T."/>
            <person name="Huang Y."/>
            <person name="Zhao Q."/>
            <person name="Feng Q."/>
            <person name="Zhang L."/>
            <person name="Zhu J."/>
            <person name="Weng Q."/>
            <person name="Mu J."/>
            <person name="Lu Y."/>
            <person name="Fan D."/>
            <person name="Liu Y."/>
            <person name="Guan J."/>
            <person name="Zhang Y."/>
            <person name="Yu S."/>
            <person name="Liu X."/>
            <person name="Zhang Y."/>
            <person name="Hong G."/>
            <person name="Han B."/>
            <person name="Choisne N."/>
            <person name="Demange N."/>
            <person name="Orjeda G."/>
            <person name="Samain S."/>
            <person name="Cattolico L."/>
            <person name="Pelletier E."/>
            <person name="Couloux A."/>
            <person name="Segurens B."/>
            <person name="Wincker P."/>
            <person name="D'Hont A."/>
            <person name="Scarpelli C."/>
            <person name="Weissenbach J."/>
            <person name="Salanoubat M."/>
            <person name="Quetier F."/>
            <person name="Yu Y."/>
            <person name="Kim H.R."/>
            <person name="Rambo T."/>
            <person name="Currie J."/>
            <person name="Collura K."/>
            <person name="Luo M."/>
            <person name="Yang T."/>
            <person name="Ammiraju J.S.S."/>
            <person name="Engler F."/>
            <person name="Soderlund C."/>
            <person name="Wing R.A."/>
            <person name="Palmer L.E."/>
            <person name="de la Bastide M."/>
            <person name="Spiegel L."/>
            <person name="Nascimento L."/>
            <person name="Zutavern T."/>
            <person name="O'Shaughnessy A."/>
            <person name="Dike S."/>
            <person name="Dedhia N."/>
            <person name="Preston R."/>
            <person name="Balija V."/>
            <person name="McCombie W.R."/>
            <person name="Chow T."/>
            <person name="Chen H."/>
            <person name="Chung M."/>
            <person name="Chen C."/>
            <person name="Shaw J."/>
            <person name="Wu H."/>
            <person name="Hsiao K."/>
            <person name="Chao Y."/>
            <person name="Chu M."/>
            <person name="Cheng C."/>
            <person name="Hour A."/>
            <person name="Lee P."/>
            <person name="Lin S."/>
            <person name="Lin Y."/>
            <person name="Liou J."/>
            <person name="Liu S."/>
            <person name="Hsing Y."/>
            <person name="Raghuvanshi S."/>
            <person name="Mohanty A."/>
            <person name="Bharti A.K."/>
            <person name="Gaur A."/>
            <person name="Gupta V."/>
            <person name="Kumar D."/>
            <person name="Ravi V."/>
            <person name="Vij S."/>
            <person name="Kapur A."/>
            <person name="Khurana P."/>
            <person name="Khurana P."/>
            <person name="Khurana J.P."/>
            <person name="Tyagi A.K."/>
            <person name="Gaikwad K."/>
            <person name="Singh A."/>
            <person name="Dalal V."/>
            <person name="Srivastava S."/>
            <person name="Dixit A."/>
            <person name="Pal A.K."/>
            <person name="Ghazi I.A."/>
            <person name="Yadav M."/>
            <person name="Pandit A."/>
            <person name="Bhargava A."/>
            <person name="Sureshbabu K."/>
            <person name="Batra K."/>
            <person name="Sharma T.R."/>
            <person name="Mohapatra T."/>
            <person name="Singh N.K."/>
            <person name="Messing J."/>
            <person name="Nelson A.B."/>
            <person name="Fuks G."/>
            <person name="Kavchok S."/>
            <person name="Keizer G."/>
            <person name="Linton E."/>
            <person name="Llaca V."/>
            <person name="Song R."/>
            <person name="Tanyolac B."/>
            <person name="Young S."/>
            <person name="Ho-Il K."/>
            <person name="Hahn J.H."/>
            <person name="Sangsakoo G."/>
            <person name="Vanavichit A."/>
            <person name="de Mattos Luiz.A.T."/>
            <person name="Zimmer P.D."/>
            <person name="Malone G."/>
            <person name="Dellagostin O."/>
            <person name="de Oliveira A.C."/>
            <person name="Bevan M."/>
            <person name="Bancroft I."/>
            <person name="Minx P."/>
            <person name="Cordum H."/>
            <person name="Wilson R."/>
            <person name="Cheng Z."/>
            <person name="Jin W."/>
            <person name="Jiang J."/>
            <person name="Leong S.A."/>
            <person name="Iwama H."/>
            <person name="Gojobori T."/>
            <person name="Itoh T."/>
            <person name="Niimura Y."/>
            <person name="Fujii Y."/>
            <person name="Habara T."/>
            <person name="Sakai H."/>
            <person name="Sato Y."/>
            <person name="Wilson G."/>
            <person name="Kumar K."/>
            <person name="McCouch S."/>
            <person name="Juretic N."/>
            <person name="Hoen D."/>
            <person name="Wright S."/>
            <person name="Bruskiewich R."/>
            <person name="Bureau T."/>
            <person name="Miyao A."/>
            <person name="Hirochika H."/>
            <person name="Nishikawa T."/>
            <person name="Kadowaki K."/>
            <person name="Sugiura M."/>
            <person name="Burr B."/>
            <person name="Sasaki T."/>
        </authorList>
    </citation>
    <scope>NUCLEOTIDE SEQUENCE [LARGE SCALE GENOMIC DNA]</scope>
    <source>
        <strain evidence="3">cv. Nipponbare</strain>
    </source>
</reference>
<dbReference type="Proteomes" id="UP000000763">
    <property type="component" value="Chromosome 3"/>
</dbReference>
<accession>Q10F85</accession>
<protein>
    <submittedName>
        <fullName evidence="2">Uncharacterized protein</fullName>
    </submittedName>
</protein>
<gene>
    <name evidence="2" type="ORF">OSJNBa0092M19.9</name>
</gene>
<evidence type="ECO:0000313" key="3">
    <source>
        <dbReference type="Proteomes" id="UP000000763"/>
    </source>
</evidence>
<proteinExistence type="predicted"/>
<dbReference type="EMBL" id="AC079889">
    <property type="protein sequence ID" value="AAO72410.1"/>
    <property type="molecule type" value="Genomic_DNA"/>
</dbReference>
<evidence type="ECO:0000256" key="1">
    <source>
        <dbReference type="SAM" id="MobiDB-lite"/>
    </source>
</evidence>
<dbReference type="AlphaFoldDB" id="Q10F85"/>
<name>Q10F85_ORYSJ</name>
<feature type="region of interest" description="Disordered" evidence="1">
    <location>
        <begin position="1"/>
        <end position="56"/>
    </location>
</feature>